<dbReference type="Proteomes" id="UP000273022">
    <property type="component" value="Unassembled WGS sequence"/>
</dbReference>
<reference evidence="1 2" key="1">
    <citation type="submission" date="2018-09" db="EMBL/GenBank/DDBJ databases">
        <title>Phylogeny of the Shewanellaceae, and recommendation for two new genera, Pseudoshewanella and Parashewanella.</title>
        <authorList>
            <person name="Wang G."/>
        </authorList>
    </citation>
    <scope>NUCLEOTIDE SEQUENCE [LARGE SCALE GENOMIC DNA]</scope>
    <source>
        <strain evidence="1 2">KCTC 22492</strain>
    </source>
</reference>
<organism evidence="1 2">
    <name type="scientific">Parashewanella spongiae</name>
    <dbReference type="NCBI Taxonomy" id="342950"/>
    <lineage>
        <taxon>Bacteria</taxon>
        <taxon>Pseudomonadati</taxon>
        <taxon>Pseudomonadota</taxon>
        <taxon>Gammaproteobacteria</taxon>
        <taxon>Alteromonadales</taxon>
        <taxon>Shewanellaceae</taxon>
        <taxon>Parashewanella</taxon>
    </lineage>
</organism>
<gene>
    <name evidence="1" type="ORF">D5R81_16635</name>
</gene>
<proteinExistence type="predicted"/>
<keyword evidence="2" id="KW-1185">Reference proteome</keyword>
<evidence type="ECO:0000313" key="1">
    <source>
        <dbReference type="EMBL" id="RJY07072.1"/>
    </source>
</evidence>
<protein>
    <submittedName>
        <fullName evidence="1">Uncharacterized protein</fullName>
    </submittedName>
</protein>
<name>A0A3A6TES3_9GAMM</name>
<evidence type="ECO:0000313" key="2">
    <source>
        <dbReference type="Proteomes" id="UP000273022"/>
    </source>
</evidence>
<dbReference type="AlphaFoldDB" id="A0A3A6TES3"/>
<dbReference type="EMBL" id="QYYH01000137">
    <property type="protein sequence ID" value="RJY07072.1"/>
    <property type="molecule type" value="Genomic_DNA"/>
</dbReference>
<sequence>MNYLASVNWNPISDSDSQFNNFIGKISKNLPTQLTINNLGTHNKSTEVVYLNYLHNGVDNVWRVEPEKKVTGDGITSTFIRFIIDLLPRSEQCRAFESELRRGNFEHFIRD</sequence>
<comment type="caution">
    <text evidence="1">The sequence shown here is derived from an EMBL/GenBank/DDBJ whole genome shotgun (WGS) entry which is preliminary data.</text>
</comment>
<accession>A0A3A6TES3</accession>
<dbReference type="RefSeq" id="WP_121854748.1">
    <property type="nucleotide sequence ID" value="NZ_JAKILH010000201.1"/>
</dbReference>